<dbReference type="Gene3D" id="3.80.10.10">
    <property type="entry name" value="Ribonuclease Inhibitor"/>
    <property type="match status" value="8"/>
</dbReference>
<protein>
    <submittedName>
        <fullName evidence="10">LRR receptor-like serine/threonine-protein kinase GSO2-like</fullName>
    </submittedName>
</protein>
<evidence type="ECO:0000259" key="9">
    <source>
        <dbReference type="PROSITE" id="PS50011"/>
    </source>
</evidence>
<dbReference type="SMART" id="SM00369">
    <property type="entry name" value="LRR_TYP"/>
    <property type="match status" value="14"/>
</dbReference>
<keyword evidence="7" id="KW-0812">Transmembrane</keyword>
<proteinExistence type="predicted"/>
<dbReference type="InterPro" id="IPR008266">
    <property type="entry name" value="Tyr_kinase_AS"/>
</dbReference>
<feature type="chain" id="PRO_5015160867" evidence="8">
    <location>
        <begin position="18"/>
        <end position="2004"/>
    </location>
</feature>
<keyword evidence="2" id="KW-0677">Repeat</keyword>
<evidence type="ECO:0000256" key="1">
    <source>
        <dbReference type="ARBA" id="ARBA00022614"/>
    </source>
</evidence>
<dbReference type="PANTHER" id="PTHR48056:SF81">
    <property type="entry name" value="RECEPTOR PROTEIN-TYROSINE KINASE CEPR1"/>
    <property type="match status" value="1"/>
</dbReference>
<dbReference type="InterPro" id="IPR011009">
    <property type="entry name" value="Kinase-like_dom_sf"/>
</dbReference>
<dbReference type="InterPro" id="IPR036770">
    <property type="entry name" value="Ankyrin_rpt-contain_sf"/>
</dbReference>
<keyword evidence="11" id="KW-1185">Reference proteome</keyword>
<feature type="binding site" evidence="6">
    <location>
        <position position="1396"/>
    </location>
    <ligand>
        <name>ATP</name>
        <dbReference type="ChEBI" id="CHEBI:30616"/>
    </ligand>
</feature>
<dbReference type="PRINTS" id="PR00109">
    <property type="entry name" value="TYRKINASE"/>
</dbReference>
<keyword evidence="10" id="KW-0808">Transferase</keyword>
<dbReference type="SUPFAM" id="SSF48403">
    <property type="entry name" value="Ankyrin repeat"/>
    <property type="match status" value="1"/>
</dbReference>
<dbReference type="SMART" id="SM00219">
    <property type="entry name" value="TyrKc"/>
    <property type="match status" value="1"/>
</dbReference>
<name>A0A2P6NCG3_9EUKA</name>
<dbReference type="FunFam" id="3.80.10.10:FF:000041">
    <property type="entry name" value="LRR receptor-like serine/threonine-protein kinase ERECTA"/>
    <property type="match status" value="2"/>
</dbReference>
<keyword evidence="5 7" id="KW-0472">Membrane</keyword>
<organism evidence="10 11">
    <name type="scientific">Planoprotostelium fungivorum</name>
    <dbReference type="NCBI Taxonomy" id="1890364"/>
    <lineage>
        <taxon>Eukaryota</taxon>
        <taxon>Amoebozoa</taxon>
        <taxon>Evosea</taxon>
        <taxon>Variosea</taxon>
        <taxon>Cavosteliida</taxon>
        <taxon>Cavosteliaceae</taxon>
        <taxon>Planoprotostelium</taxon>
    </lineage>
</organism>
<dbReference type="InterPro" id="IPR032675">
    <property type="entry name" value="LRR_dom_sf"/>
</dbReference>
<dbReference type="InterPro" id="IPR000719">
    <property type="entry name" value="Prot_kinase_dom"/>
</dbReference>
<comment type="caution">
    <text evidence="10">The sequence shown here is derived from an EMBL/GenBank/DDBJ whole genome shotgun (WGS) entry which is preliminary data.</text>
</comment>
<evidence type="ECO:0000256" key="6">
    <source>
        <dbReference type="PROSITE-ProRule" id="PRU10141"/>
    </source>
</evidence>
<keyword evidence="7" id="KW-1133">Transmembrane helix</keyword>
<evidence type="ECO:0000256" key="4">
    <source>
        <dbReference type="ARBA" id="ARBA00022840"/>
    </source>
</evidence>
<evidence type="ECO:0000256" key="8">
    <source>
        <dbReference type="SAM" id="SignalP"/>
    </source>
</evidence>
<dbReference type="SMART" id="SM00364">
    <property type="entry name" value="LRR_BAC"/>
    <property type="match status" value="5"/>
</dbReference>
<dbReference type="InterPro" id="IPR020635">
    <property type="entry name" value="Tyr_kinase_cat_dom"/>
</dbReference>
<keyword evidence="8" id="KW-0732">Signal</keyword>
<dbReference type="PROSITE" id="PS50011">
    <property type="entry name" value="PROTEIN_KINASE_DOM"/>
    <property type="match status" value="1"/>
</dbReference>
<dbReference type="Proteomes" id="UP000241769">
    <property type="component" value="Unassembled WGS sequence"/>
</dbReference>
<dbReference type="InterPro" id="IPR050647">
    <property type="entry name" value="Plant_LRR-RLKs"/>
</dbReference>
<sequence length="2004" mass="224406">MRGTTIFLLFALHVSVGSELQALEVLYSSLSGSQWLNNNGWNGTQPCSFYGVGCNVDRISLGSNNASGFFPVDLWRDLPHLKHLDLSNNTIQGNISSVLTKNVQLQYIDFSSTSLSGPLPSSMSNLVNLQVLNLAGVNIGDVFPSIICSLNSLQELDLTSTQLRGGLNNCTFDLPQLTRLVLDNNALSSFPSTVRSHSLEYLSLNGNNLGAIPDSLCDLVTLRRLYFVKAGINNMIPHCMGRLALRELVYVNNKMFGDIPQGICNLTDLEVLTLDNSGVRGSIPPCIGNMTSLKSLTVRGLGRISNVIPPSLCQLFRLEILNLNDNDINTLPSCLWQLGRLRYFLMSGNSLGELPPFLCQTPALERIEFAFSGMTVIPPCLTNLTSLQYLDFTSNTLTVKSIPYGFGKTNLTYLSIPSMDIQEPLPEDLFLAPIQFFNADHNSIHGAIPDSFRNATQMVHFTAIYNHLTSMPDSIGNLKQLVWFDLSLNEIQSEIPSDLSSCVSLQYFEIRSNSIYGRLPDLSNLTQLTYFGAFANRLEGPLPDSLGRLPLNTIHLGDNNFNGTIPKIWDQLNNTLTTLILSDNFLDGEVNDILSTLTVLTTLDLSNNFFQGNLRPLPHIKKMIQLDLSKNRLSGRLPKYLNLSVPYLSLDFNDFEGELPILPTNLVNLNLAGNRFNGTIPLAYVNNTNLVTLDLSYNQLSGEIPDIWMRMGSLNSLILSHNNLSGSLPPSMSNLFSLNVLKISYNQMSGVLPDVFSALTTLDLSYNNIEGSLPDSICRFSPSQIIILSNNNLSGIPHALSTCNLLRKVDLSYNNMSGYFFDNQCVSPPTHVSLVYLDISHNSFSGKVLFQLPYNLIYFDSSFNRFIDSNTPQSFDGTVKRFQLMTHCYMSDNLFRGYLLTMFTSDNFPSLTELDMSNNALSGTIPGDLGQLNLLKTLLLHNNDLSGQIPDSLGNLNRLTQLSLGYNRLISNDLTPLLRLSGLQVFNLSHNSISATIPPSIELFNHLEEFDLSYNKMKGHIPDELYDIRTLLRLKLDHNDMEGPVSIFSADLLILDLSSNRFSGSTDLVKGLASVSHLNLSHNAFSGVVPDISGKVKLIDVDLSNNQLRGQLSVVDTLVNLEILYLQNNQLNGSLPSLENLKRLRRFDVSHNHLSDNMISGAVLPSTLQTCDMSSNDFQCPISYQSIQSCGAKCERSSTDETVTLQLRLEGQVKNFNSTLFLDTLSQLTTTSISRLKILSIISGSVIVRVSISPASPATPNEGTASRVAEIIDAMAQPGQNLGSYSVLSPAVINPPDEKSPDNNNKMTIIIVCLAVGGVVLITLMIVFTIIYIRSKRAVSLYKNQLKSIDLNSIQLGEAKNSITPWSELSNLKEIGAGAFGIVYKADYRGLRVAVKQIRAEHVTTTQLSDFMGEVALLRRLKAHPIHYLWEFCEGGSLLNYMQANHVTIEHRYKWIFGIALGMYHLHKEKVIHRDLAARNILLSKHLDAKVSDFGLSRETQSVDSAAQTQTNIGPIKWMAPEAMTGRIYSVATDVFSYGVTVWEILTGEEPWPEYTPVEAAVAVIQNGERLKIPDYTEPWLADLIGACWKEDPEMRPRFPDLCDSLAQELKLDKFPEDLMTVPLLRETSTRYSAPAYGDRILNQEKMRDGSILSIPLDVLKEIFNFFDRGQLLPVAFSCSLLRDAINNIHPQIIITHQMTFPTETVELIDWWTSNIRGPSRRGQEISTAATRGQLSIVQHLCHINETMIKERRSRRFWLMIAKIAARYHHMDILRWAVERGDHFKRCNKWGERSLCSRIMAAAAMGGHLDIIKWLAGFETLEGVWITGKSLKPGYHCVHDLRLWSMRRRRSIIEAATANRHQHILEWILEHNHSEEMMSSLYYSAMMKGHIDMMKWALDKYKVLPPQWFSQEAARLGHMDSYLWCRENSIPLLHIEKSHLSVAKFEIDRGHCISVLLLIENNRLDILKYVHSQAIGQCLQQHREILGSISGWLKLVHHFMIMRR</sequence>
<dbReference type="Gene3D" id="1.25.40.20">
    <property type="entry name" value="Ankyrin repeat-containing domain"/>
    <property type="match status" value="1"/>
</dbReference>
<dbReference type="SUPFAM" id="SSF52058">
    <property type="entry name" value="L domain-like"/>
    <property type="match status" value="2"/>
</dbReference>
<dbReference type="GO" id="GO:0004713">
    <property type="term" value="F:protein tyrosine kinase activity"/>
    <property type="evidence" value="ECO:0007669"/>
    <property type="project" value="InterPro"/>
</dbReference>
<accession>A0A2P6NCG3</accession>
<dbReference type="CDD" id="cd13999">
    <property type="entry name" value="STKc_MAP3K-like"/>
    <property type="match status" value="1"/>
</dbReference>
<dbReference type="SUPFAM" id="SSF56112">
    <property type="entry name" value="Protein kinase-like (PK-like)"/>
    <property type="match status" value="1"/>
</dbReference>
<dbReference type="InterPro" id="IPR001611">
    <property type="entry name" value="Leu-rich_rpt"/>
</dbReference>
<evidence type="ECO:0000256" key="7">
    <source>
        <dbReference type="SAM" id="Phobius"/>
    </source>
</evidence>
<dbReference type="Pfam" id="PF07714">
    <property type="entry name" value="PK_Tyr_Ser-Thr"/>
    <property type="match status" value="1"/>
</dbReference>
<gene>
    <name evidence="10" type="ORF">PROFUN_01135</name>
</gene>
<dbReference type="InterPro" id="IPR003591">
    <property type="entry name" value="Leu-rich_rpt_typical-subtyp"/>
</dbReference>
<dbReference type="InterPro" id="IPR017441">
    <property type="entry name" value="Protein_kinase_ATP_BS"/>
</dbReference>
<feature type="transmembrane region" description="Helical" evidence="7">
    <location>
        <begin position="1309"/>
        <end position="1333"/>
    </location>
</feature>
<dbReference type="GO" id="GO:0005524">
    <property type="term" value="F:ATP binding"/>
    <property type="evidence" value="ECO:0007669"/>
    <property type="project" value="UniProtKB-UniRule"/>
</dbReference>
<dbReference type="PROSITE" id="PS51450">
    <property type="entry name" value="LRR"/>
    <property type="match status" value="1"/>
</dbReference>
<keyword evidence="10" id="KW-0418">Kinase</keyword>
<evidence type="ECO:0000313" key="10">
    <source>
        <dbReference type="EMBL" id="PRP81628.1"/>
    </source>
</evidence>
<dbReference type="PROSITE" id="PS00109">
    <property type="entry name" value="PROTEIN_KINASE_TYR"/>
    <property type="match status" value="1"/>
</dbReference>
<evidence type="ECO:0000256" key="2">
    <source>
        <dbReference type="ARBA" id="ARBA00022737"/>
    </source>
</evidence>
<dbReference type="FunFam" id="3.80.10.10:FF:000095">
    <property type="entry name" value="LRR receptor-like serine/threonine-protein kinase GSO1"/>
    <property type="match status" value="1"/>
</dbReference>
<feature type="domain" description="Protein kinase" evidence="9">
    <location>
        <begin position="1369"/>
        <end position="1610"/>
    </location>
</feature>
<evidence type="ECO:0000313" key="11">
    <source>
        <dbReference type="Proteomes" id="UP000241769"/>
    </source>
</evidence>
<keyword evidence="10" id="KW-0675">Receptor</keyword>
<dbReference type="SMART" id="SM00365">
    <property type="entry name" value="LRR_SD22"/>
    <property type="match status" value="7"/>
</dbReference>
<dbReference type="InterPro" id="IPR001245">
    <property type="entry name" value="Ser-Thr/Tyr_kinase_cat_dom"/>
</dbReference>
<dbReference type="Gene3D" id="1.10.510.10">
    <property type="entry name" value="Transferase(Phosphotransferase) domain 1"/>
    <property type="match status" value="1"/>
</dbReference>
<dbReference type="Pfam" id="PF00560">
    <property type="entry name" value="LRR_1"/>
    <property type="match status" value="6"/>
</dbReference>
<dbReference type="SUPFAM" id="SSF52047">
    <property type="entry name" value="RNI-like"/>
    <property type="match status" value="3"/>
</dbReference>
<keyword evidence="4 6" id="KW-0067">ATP-binding</keyword>
<dbReference type="Pfam" id="PF13855">
    <property type="entry name" value="LRR_8"/>
    <property type="match status" value="1"/>
</dbReference>
<dbReference type="InParanoid" id="A0A2P6NCG3"/>
<evidence type="ECO:0000256" key="5">
    <source>
        <dbReference type="ARBA" id="ARBA00023136"/>
    </source>
</evidence>
<dbReference type="PANTHER" id="PTHR48056">
    <property type="entry name" value="LRR RECEPTOR-LIKE SERINE/THREONINE-PROTEIN KINASE-RELATED"/>
    <property type="match status" value="1"/>
</dbReference>
<feature type="signal peptide" evidence="8">
    <location>
        <begin position="1"/>
        <end position="17"/>
    </location>
</feature>
<reference evidence="10 11" key="1">
    <citation type="journal article" date="2018" name="Genome Biol. Evol.">
        <title>Multiple Roots of Fruiting Body Formation in Amoebozoa.</title>
        <authorList>
            <person name="Hillmann F."/>
            <person name="Forbes G."/>
            <person name="Novohradska S."/>
            <person name="Ferling I."/>
            <person name="Riege K."/>
            <person name="Groth M."/>
            <person name="Westermann M."/>
            <person name="Marz M."/>
            <person name="Spaller T."/>
            <person name="Winckler T."/>
            <person name="Schaap P."/>
            <person name="Glockner G."/>
        </authorList>
    </citation>
    <scope>NUCLEOTIDE SEQUENCE [LARGE SCALE GENOMIC DNA]</scope>
    <source>
        <strain evidence="10 11">Jena</strain>
    </source>
</reference>
<dbReference type="EMBL" id="MDYQ01000121">
    <property type="protein sequence ID" value="PRP81628.1"/>
    <property type="molecule type" value="Genomic_DNA"/>
</dbReference>
<evidence type="ECO:0000256" key="3">
    <source>
        <dbReference type="ARBA" id="ARBA00022741"/>
    </source>
</evidence>
<dbReference type="Gene3D" id="3.30.200.20">
    <property type="entry name" value="Phosphorylase Kinase, domain 1"/>
    <property type="match status" value="1"/>
</dbReference>
<keyword evidence="3 6" id="KW-0547">Nucleotide-binding</keyword>
<keyword evidence="1" id="KW-0433">Leucine-rich repeat</keyword>
<dbReference type="PROSITE" id="PS00107">
    <property type="entry name" value="PROTEIN_KINASE_ATP"/>
    <property type="match status" value="1"/>
</dbReference>